<dbReference type="eggNOG" id="ENOG5033TRW">
    <property type="taxonomic scope" value="Bacteria"/>
</dbReference>
<comment type="caution">
    <text evidence="2">The sequence shown here is derived from an EMBL/GenBank/DDBJ whole genome shotgun (WGS) entry which is preliminary data.</text>
</comment>
<evidence type="ECO:0000256" key="1">
    <source>
        <dbReference type="SAM" id="MobiDB-lite"/>
    </source>
</evidence>
<dbReference type="EMBL" id="ACIN03000003">
    <property type="protein sequence ID" value="ESK66077.1"/>
    <property type="molecule type" value="Genomic_DNA"/>
</dbReference>
<evidence type="ECO:0008006" key="4">
    <source>
        <dbReference type="Google" id="ProtNLM"/>
    </source>
</evidence>
<protein>
    <recommendedName>
        <fullName evidence="4">DUF4352 domain-containing protein</fullName>
    </recommendedName>
</protein>
<feature type="compositionally biased region" description="Polar residues" evidence="1">
    <location>
        <begin position="54"/>
        <end position="64"/>
    </location>
</feature>
<feature type="region of interest" description="Disordered" evidence="1">
    <location>
        <begin position="44"/>
        <end position="64"/>
    </location>
</feature>
<proteinExistence type="predicted"/>
<sequence>MKESSDRMSVKQVFKRVTLLGLALATGLSQGALLVSAQTESSSSGQVKMVDPAESSSSFQEADTSVSREAYNQLEELLKQNSQVKINPQAFYQTDDDFKADQQNFAVTVDMLRLYTVNSFEKELENEFNFEEGGGGLVVMHVSITNKTKETVHYPVEELKLSYNEASLEVSPSYQLYPAEDGNLAQTLSDNKGTIDAGQTVSGYLVFGLSASSVKRVQEDGYFYIKVVSPKRSESDITGISVNSLGDEQLLYLPAKDEAAKSLKESATHVPDRLTTEYWGTKRVLADDKPKLKESDEGIDVTITRLEVSDFQPNSYNEESFRNFKYGAVIVSVEYDVTNKSQKTLLPVDGNTVLTINGDPINSDYVLTNQVYGKELAPGQTYHVIKTFALDKSRYQEHWQGHDYSLTISVPEKKPVVDSASSSQEGQEGQADPETQGAQMQGQTANPAPEVTTYSVTFNLVPKLIQTLSEDLKLQPANSTSNSQNP</sequence>
<dbReference type="Proteomes" id="UP000019050">
    <property type="component" value="Unassembled WGS sequence"/>
</dbReference>
<feature type="region of interest" description="Disordered" evidence="1">
    <location>
        <begin position="415"/>
        <end position="450"/>
    </location>
</feature>
<feature type="compositionally biased region" description="Low complexity" evidence="1">
    <location>
        <begin position="418"/>
        <end position="432"/>
    </location>
</feature>
<gene>
    <name evidence="2" type="ORF">GCWU000182_000419</name>
</gene>
<reference evidence="2" key="1">
    <citation type="submission" date="2013-06" db="EMBL/GenBank/DDBJ databases">
        <authorList>
            <person name="Weinstock G."/>
            <person name="Sodergren E."/>
            <person name="Clifton S."/>
            <person name="Fulton L."/>
            <person name="Fulton B."/>
            <person name="Courtney L."/>
            <person name="Fronick C."/>
            <person name="Harrison M."/>
            <person name="Strong C."/>
            <person name="Farmer C."/>
            <person name="Delahaunty K."/>
            <person name="Markovic C."/>
            <person name="Hall O."/>
            <person name="Minx P."/>
            <person name="Tomlinson C."/>
            <person name="Mitreva M."/>
            <person name="Nelson J."/>
            <person name="Hou S."/>
            <person name="Wollam A."/>
            <person name="Pepin K.H."/>
            <person name="Johnson M."/>
            <person name="Bhonagiri V."/>
            <person name="Nash W.E."/>
            <person name="Warren W."/>
            <person name="Chinwalla A."/>
            <person name="Mardis E.R."/>
            <person name="Wilson R.K."/>
        </authorList>
    </citation>
    <scope>NUCLEOTIDE SEQUENCE [LARGE SCALE GENOMIC DNA]</scope>
    <source>
        <strain evidence="2">ATCC 49176</strain>
    </source>
</reference>
<evidence type="ECO:0000313" key="3">
    <source>
        <dbReference type="Proteomes" id="UP000019050"/>
    </source>
</evidence>
<keyword evidence="3" id="KW-1185">Reference proteome</keyword>
<dbReference type="AlphaFoldDB" id="W1Q4C1"/>
<dbReference type="Gene3D" id="2.60.40.4170">
    <property type="match status" value="1"/>
</dbReference>
<name>W1Q4C1_ABIDE</name>
<organism evidence="2 3">
    <name type="scientific">Abiotrophia defectiva ATCC 49176</name>
    <dbReference type="NCBI Taxonomy" id="592010"/>
    <lineage>
        <taxon>Bacteria</taxon>
        <taxon>Bacillati</taxon>
        <taxon>Bacillota</taxon>
        <taxon>Bacilli</taxon>
        <taxon>Lactobacillales</taxon>
        <taxon>Aerococcaceae</taxon>
        <taxon>Abiotrophia</taxon>
    </lineage>
</organism>
<dbReference type="STRING" id="592010.GCWU000182_000419"/>
<feature type="compositionally biased region" description="Polar residues" evidence="1">
    <location>
        <begin position="436"/>
        <end position="450"/>
    </location>
</feature>
<evidence type="ECO:0000313" key="2">
    <source>
        <dbReference type="EMBL" id="ESK66077.1"/>
    </source>
</evidence>
<dbReference type="HOGENOM" id="CLU_560984_0_0_9"/>
<accession>W1Q4C1</accession>